<dbReference type="Proteomes" id="UP000053097">
    <property type="component" value="Unassembled WGS sequence"/>
</dbReference>
<feature type="compositionally biased region" description="Basic residues" evidence="1">
    <location>
        <begin position="10"/>
        <end position="23"/>
    </location>
</feature>
<evidence type="ECO:0000256" key="1">
    <source>
        <dbReference type="SAM" id="MobiDB-lite"/>
    </source>
</evidence>
<gene>
    <name evidence="2" type="ORF">X777_03704</name>
</gene>
<dbReference type="AlphaFoldDB" id="A0A026WLP3"/>
<protein>
    <submittedName>
        <fullName evidence="2">Uncharacterized protein</fullName>
    </submittedName>
</protein>
<organism evidence="2 3">
    <name type="scientific">Ooceraea biroi</name>
    <name type="common">Clonal raider ant</name>
    <name type="synonym">Cerapachys biroi</name>
    <dbReference type="NCBI Taxonomy" id="2015173"/>
    <lineage>
        <taxon>Eukaryota</taxon>
        <taxon>Metazoa</taxon>
        <taxon>Ecdysozoa</taxon>
        <taxon>Arthropoda</taxon>
        <taxon>Hexapoda</taxon>
        <taxon>Insecta</taxon>
        <taxon>Pterygota</taxon>
        <taxon>Neoptera</taxon>
        <taxon>Endopterygota</taxon>
        <taxon>Hymenoptera</taxon>
        <taxon>Apocrita</taxon>
        <taxon>Aculeata</taxon>
        <taxon>Formicoidea</taxon>
        <taxon>Formicidae</taxon>
        <taxon>Dorylinae</taxon>
        <taxon>Ooceraea</taxon>
    </lineage>
</organism>
<sequence length="177" mass="20337">VDLTRDDRHRHSSHRREEKKHRIPVGEWRTGEEVTGGEPRAREDVTKRNPNVGRKSPVTWLRQHAIVSGIIKHIGSICPWKRNTLSPRAIQERLIDLCPPDRSAVRSLSLSLSRPLVARVVSVYRNVAPIVEQPSPDRLDRGSAALRDRADRERLLPDDRSYWLYQPQPTREGTKGN</sequence>
<feature type="region of interest" description="Disordered" evidence="1">
    <location>
        <begin position="1"/>
        <end position="51"/>
    </location>
</feature>
<reference evidence="2 3" key="1">
    <citation type="journal article" date="2014" name="Curr. Biol.">
        <title>The genome of the clonal raider ant Cerapachys biroi.</title>
        <authorList>
            <person name="Oxley P.R."/>
            <person name="Ji L."/>
            <person name="Fetter-Pruneda I."/>
            <person name="McKenzie S.K."/>
            <person name="Li C."/>
            <person name="Hu H."/>
            <person name="Zhang G."/>
            <person name="Kronauer D.J."/>
        </authorList>
    </citation>
    <scope>NUCLEOTIDE SEQUENCE [LARGE SCALE GENOMIC DNA]</scope>
</reference>
<dbReference type="EMBL" id="KK107182">
    <property type="protein sequence ID" value="EZA56019.1"/>
    <property type="molecule type" value="Genomic_DNA"/>
</dbReference>
<evidence type="ECO:0000313" key="2">
    <source>
        <dbReference type="EMBL" id="EZA56019.1"/>
    </source>
</evidence>
<accession>A0A026WLP3</accession>
<proteinExistence type="predicted"/>
<feature type="non-terminal residue" evidence="2">
    <location>
        <position position="1"/>
    </location>
</feature>
<name>A0A026WLP3_OOCBI</name>
<evidence type="ECO:0000313" key="3">
    <source>
        <dbReference type="Proteomes" id="UP000053097"/>
    </source>
</evidence>
<keyword evidence="3" id="KW-1185">Reference proteome</keyword>